<dbReference type="InterPro" id="IPR002925">
    <property type="entry name" value="Dienelactn_hydro"/>
</dbReference>
<feature type="domain" description="Dienelactone hydrolase" evidence="2">
    <location>
        <begin position="40"/>
        <end position="260"/>
    </location>
</feature>
<feature type="chain" id="PRO_5007131652" evidence="1">
    <location>
        <begin position="20"/>
        <end position="266"/>
    </location>
</feature>
<dbReference type="EMBL" id="JAJA02000001">
    <property type="protein sequence ID" value="KWS04095.1"/>
    <property type="molecule type" value="Genomic_DNA"/>
</dbReference>
<dbReference type="Pfam" id="PF01738">
    <property type="entry name" value="DLH"/>
    <property type="match status" value="1"/>
</dbReference>
<dbReference type="OrthoDB" id="9787933at2"/>
<keyword evidence="3" id="KW-0378">Hydrolase</keyword>
<organism evidence="3 4">
    <name type="scientific">Lysobacter capsici AZ78</name>
    <dbReference type="NCBI Taxonomy" id="1444315"/>
    <lineage>
        <taxon>Bacteria</taxon>
        <taxon>Pseudomonadati</taxon>
        <taxon>Pseudomonadota</taxon>
        <taxon>Gammaproteobacteria</taxon>
        <taxon>Lysobacterales</taxon>
        <taxon>Lysobacteraceae</taxon>
        <taxon>Lysobacter</taxon>
    </lineage>
</organism>
<evidence type="ECO:0000256" key="1">
    <source>
        <dbReference type="SAM" id="SignalP"/>
    </source>
</evidence>
<dbReference type="PANTHER" id="PTHR22946:SF4">
    <property type="entry name" value="ESTERASE FRSA"/>
    <property type="match status" value="1"/>
</dbReference>
<keyword evidence="4" id="KW-1185">Reference proteome</keyword>
<dbReference type="Proteomes" id="UP000023435">
    <property type="component" value="Unassembled WGS sequence"/>
</dbReference>
<gene>
    <name evidence="3" type="ORF">AZ78_1644</name>
</gene>
<dbReference type="AlphaFoldDB" id="A0A108U7Q0"/>
<dbReference type="Gene3D" id="3.40.50.1820">
    <property type="entry name" value="alpha/beta hydrolase"/>
    <property type="match status" value="1"/>
</dbReference>
<feature type="signal peptide" evidence="1">
    <location>
        <begin position="1"/>
        <end position="19"/>
    </location>
</feature>
<evidence type="ECO:0000313" key="4">
    <source>
        <dbReference type="Proteomes" id="UP000023435"/>
    </source>
</evidence>
<evidence type="ECO:0000259" key="2">
    <source>
        <dbReference type="Pfam" id="PF01738"/>
    </source>
</evidence>
<proteinExistence type="predicted"/>
<keyword evidence="1" id="KW-0732">Signal</keyword>
<protein>
    <submittedName>
        <fullName evidence="3">Dienelactone hydrolase family protein</fullName>
    </submittedName>
</protein>
<dbReference type="GO" id="GO:0016787">
    <property type="term" value="F:hydrolase activity"/>
    <property type="evidence" value="ECO:0007669"/>
    <property type="project" value="UniProtKB-KW"/>
</dbReference>
<dbReference type="SUPFAM" id="SSF53474">
    <property type="entry name" value="alpha/beta-Hydrolases"/>
    <property type="match status" value="1"/>
</dbReference>
<dbReference type="InterPro" id="IPR029058">
    <property type="entry name" value="AB_hydrolase_fold"/>
</dbReference>
<accession>A0A108U7Q0</accession>
<reference evidence="3 4" key="1">
    <citation type="journal article" date="2014" name="Genome Announc.">
        <title>Draft Genome Sequence of Lysobacter capsici AZ78, a Bacterium Antagonistic to Plant-Pathogenic Oomycetes.</title>
        <authorList>
            <person name="Puopolo G."/>
            <person name="Sonego P."/>
            <person name="Engelen K."/>
            <person name="Pertot I."/>
        </authorList>
    </citation>
    <scope>NUCLEOTIDE SEQUENCE [LARGE SCALE GENOMIC DNA]</scope>
    <source>
        <strain evidence="3 4">AZ78</strain>
    </source>
</reference>
<name>A0A108U7Q0_9GAMM</name>
<dbReference type="RefSeq" id="WP_036110320.1">
    <property type="nucleotide sequence ID" value="NZ_JAJA02000001.1"/>
</dbReference>
<sequence length="266" mass="28445">MRRLAAALSLVLCTSPAFAAMQTKPVEWKIGEETFSGVLVFDDVNAIKRPGLVMVPNWMGVTDNAIQHAKDIAGDSYVVLVADVYGKNLRPKNKDEAKAAVGKAYADGGATLRKRVSEAVAVLKAQDKTAPLNAAKIGALGFCFGGSTVLELARTGANLAGVVSFHGGLKAHLPSNGVKVNTSVLVLNGAADKSVPNEDIVAFEKEMDEAGADWQLVNYSGARHCFAEIENANNPPQDNCRYDERASKRSFAAMRGFFAERFGKRD</sequence>
<dbReference type="PANTHER" id="PTHR22946">
    <property type="entry name" value="DIENELACTONE HYDROLASE DOMAIN-CONTAINING PROTEIN-RELATED"/>
    <property type="match status" value="1"/>
</dbReference>
<dbReference type="InterPro" id="IPR050261">
    <property type="entry name" value="FrsA_esterase"/>
</dbReference>
<evidence type="ECO:0000313" key="3">
    <source>
        <dbReference type="EMBL" id="KWS04095.1"/>
    </source>
</evidence>
<comment type="caution">
    <text evidence="3">The sequence shown here is derived from an EMBL/GenBank/DDBJ whole genome shotgun (WGS) entry which is preliminary data.</text>
</comment>